<evidence type="ECO:0000313" key="2">
    <source>
        <dbReference type="Proteomes" id="UP000324222"/>
    </source>
</evidence>
<organism evidence="1 2">
    <name type="scientific">Portunus trituberculatus</name>
    <name type="common">Swimming crab</name>
    <name type="synonym">Neptunus trituberculatus</name>
    <dbReference type="NCBI Taxonomy" id="210409"/>
    <lineage>
        <taxon>Eukaryota</taxon>
        <taxon>Metazoa</taxon>
        <taxon>Ecdysozoa</taxon>
        <taxon>Arthropoda</taxon>
        <taxon>Crustacea</taxon>
        <taxon>Multicrustacea</taxon>
        <taxon>Malacostraca</taxon>
        <taxon>Eumalacostraca</taxon>
        <taxon>Eucarida</taxon>
        <taxon>Decapoda</taxon>
        <taxon>Pleocyemata</taxon>
        <taxon>Brachyura</taxon>
        <taxon>Eubrachyura</taxon>
        <taxon>Portunoidea</taxon>
        <taxon>Portunidae</taxon>
        <taxon>Portuninae</taxon>
        <taxon>Portunus</taxon>
    </lineage>
</organism>
<protein>
    <submittedName>
        <fullName evidence="1">Uncharacterized protein</fullName>
    </submittedName>
</protein>
<evidence type="ECO:0000313" key="1">
    <source>
        <dbReference type="EMBL" id="MPC62011.1"/>
    </source>
</evidence>
<gene>
    <name evidence="1" type="ORF">E2C01_056090</name>
</gene>
<sequence length="66" mass="7736">MRLTHAFLTPNYTAKDTHIPTDYEATPRTREDVTAIWDPRTYCPPHVTFLERPTRFRTTRAISDSV</sequence>
<dbReference type="EMBL" id="VSRR010019209">
    <property type="protein sequence ID" value="MPC62011.1"/>
    <property type="molecule type" value="Genomic_DNA"/>
</dbReference>
<dbReference type="AlphaFoldDB" id="A0A5B7GPE7"/>
<comment type="caution">
    <text evidence="1">The sequence shown here is derived from an EMBL/GenBank/DDBJ whole genome shotgun (WGS) entry which is preliminary data.</text>
</comment>
<dbReference type="Proteomes" id="UP000324222">
    <property type="component" value="Unassembled WGS sequence"/>
</dbReference>
<reference evidence="1 2" key="1">
    <citation type="submission" date="2019-05" db="EMBL/GenBank/DDBJ databases">
        <title>Another draft genome of Portunus trituberculatus and its Hox gene families provides insights of decapod evolution.</title>
        <authorList>
            <person name="Jeong J.-H."/>
            <person name="Song I."/>
            <person name="Kim S."/>
            <person name="Choi T."/>
            <person name="Kim D."/>
            <person name="Ryu S."/>
            <person name="Kim W."/>
        </authorList>
    </citation>
    <scope>NUCLEOTIDE SEQUENCE [LARGE SCALE GENOMIC DNA]</scope>
    <source>
        <tissue evidence="1">Muscle</tissue>
    </source>
</reference>
<proteinExistence type="predicted"/>
<name>A0A5B7GPE7_PORTR</name>
<accession>A0A5B7GPE7</accession>
<keyword evidence="2" id="KW-1185">Reference proteome</keyword>